<name>A0A0J9VV59_PLAVI</name>
<proteinExistence type="predicted"/>
<feature type="compositionally biased region" description="Low complexity" evidence="1">
    <location>
        <begin position="388"/>
        <end position="402"/>
    </location>
</feature>
<feature type="region of interest" description="Disordered" evidence="1">
    <location>
        <begin position="1"/>
        <end position="41"/>
    </location>
</feature>
<evidence type="ECO:0000313" key="3">
    <source>
        <dbReference type="Proteomes" id="UP000053776"/>
    </source>
</evidence>
<accession>A0A0J9VV59</accession>
<dbReference type="EMBL" id="KQ235088">
    <property type="protein sequence ID" value="KMZ91503.1"/>
    <property type="molecule type" value="Genomic_DNA"/>
</dbReference>
<reference evidence="2 3" key="1">
    <citation type="submission" date="2011-08" db="EMBL/GenBank/DDBJ databases">
        <title>The Genome Sequence of Plasmodium vivax Mauritania I.</title>
        <authorList>
            <consortium name="The Broad Institute Genome Sequencing Platform"/>
            <consortium name="The Broad Institute Genome Sequencing Center for Infectious Disease"/>
            <person name="Neafsey D."/>
            <person name="Carlton J."/>
            <person name="Barnwell J."/>
            <person name="Collins W."/>
            <person name="Escalante A."/>
            <person name="Mullikin J."/>
            <person name="Saul A."/>
            <person name="Guigo R."/>
            <person name="Camara F."/>
            <person name="Young S.K."/>
            <person name="Zeng Q."/>
            <person name="Gargeya S."/>
            <person name="Fitzgerald M."/>
            <person name="Haas B."/>
            <person name="Abouelleil A."/>
            <person name="Alvarado L."/>
            <person name="Arachchi H.M."/>
            <person name="Berlin A."/>
            <person name="Brown A."/>
            <person name="Chapman S.B."/>
            <person name="Chen Z."/>
            <person name="Dunbar C."/>
            <person name="Freedman E."/>
            <person name="Gearin G."/>
            <person name="Gellesch M."/>
            <person name="Goldberg J."/>
            <person name="Griggs A."/>
            <person name="Gujja S."/>
            <person name="Heiman D."/>
            <person name="Howarth C."/>
            <person name="Larson L."/>
            <person name="Lui A."/>
            <person name="MacDonald P.J.P."/>
            <person name="Montmayeur A."/>
            <person name="Murphy C."/>
            <person name="Neiman D."/>
            <person name="Pearson M."/>
            <person name="Priest M."/>
            <person name="Roberts A."/>
            <person name="Saif S."/>
            <person name="Shea T."/>
            <person name="Shenoy N."/>
            <person name="Sisk P."/>
            <person name="Stolte C."/>
            <person name="Sykes S."/>
            <person name="Wortman J."/>
            <person name="Nusbaum C."/>
            <person name="Birren B."/>
        </authorList>
    </citation>
    <scope>NUCLEOTIDE SEQUENCE [LARGE SCALE GENOMIC DNA]</scope>
    <source>
        <strain evidence="2 3">Mauritania I</strain>
    </source>
</reference>
<feature type="region of interest" description="Disordered" evidence="1">
    <location>
        <begin position="339"/>
        <end position="429"/>
    </location>
</feature>
<evidence type="ECO:0000313" key="2">
    <source>
        <dbReference type="EMBL" id="KMZ91503.1"/>
    </source>
</evidence>
<dbReference type="AlphaFoldDB" id="A0A0J9VV59"/>
<gene>
    <name evidence="2" type="ORF">PVMG_00376</name>
</gene>
<feature type="compositionally biased region" description="Basic residues" evidence="1">
    <location>
        <begin position="1"/>
        <end position="10"/>
    </location>
</feature>
<protein>
    <recommendedName>
        <fullName evidence="4">Protein MGET</fullName>
    </recommendedName>
</protein>
<evidence type="ECO:0008006" key="4">
    <source>
        <dbReference type="Google" id="ProtNLM"/>
    </source>
</evidence>
<organism evidence="2 3">
    <name type="scientific">Plasmodium vivax Mauritania I</name>
    <dbReference type="NCBI Taxonomy" id="1035515"/>
    <lineage>
        <taxon>Eukaryota</taxon>
        <taxon>Sar</taxon>
        <taxon>Alveolata</taxon>
        <taxon>Apicomplexa</taxon>
        <taxon>Aconoidasida</taxon>
        <taxon>Haemosporida</taxon>
        <taxon>Plasmodiidae</taxon>
        <taxon>Plasmodium</taxon>
        <taxon>Plasmodium (Plasmodium)</taxon>
    </lineage>
</organism>
<feature type="compositionally biased region" description="Basic and acidic residues" evidence="1">
    <location>
        <begin position="307"/>
        <end position="323"/>
    </location>
</feature>
<dbReference type="Proteomes" id="UP000053776">
    <property type="component" value="Unassembled WGS sequence"/>
</dbReference>
<sequence>MNKLKDKKKGPANQEYPPKKEKKEVHTKRYSNNSSIINSSGYNNSGSNSNCNIGNSFVRASENGTAGEDNIINKIKELNLVLLQNKDEIGSLRQENEAFSSQIANFVKKCKELQCMCSERETDIAKLKQNEKCLVQEINKRKKEKGQLEDKMKKLEQEGTSKSEHISQVECERDNLTKELQKRDKQINFLHENIKQLEGQITLLRNENAKNKQDVTNNLKKQNEINEHINSKDSKIAALEEKTQKLNKVVRDKTEENENCKKKIQQQSAKIAHLNDKIQMLEKDQKIDKEKIKKYIDNIKSLKKNNQKMDERSRESQMEEQRKELEDVIFNSQVYKLSKKMGTPKKSANSSSISKMANSVKNAKNTNGGGTHPLLSPNKRGDKHPLNSDSSASSSCGGSSDGEIVSFSTKYNLSKNVSKGADTTGKKKK</sequence>
<dbReference type="OrthoDB" id="386428at2759"/>
<dbReference type="Gene3D" id="1.10.287.1490">
    <property type="match status" value="1"/>
</dbReference>
<feature type="compositionally biased region" description="Polar residues" evidence="1">
    <location>
        <begin position="346"/>
        <end position="366"/>
    </location>
</feature>
<evidence type="ECO:0000256" key="1">
    <source>
        <dbReference type="SAM" id="MobiDB-lite"/>
    </source>
</evidence>
<feature type="region of interest" description="Disordered" evidence="1">
    <location>
        <begin position="303"/>
        <end position="323"/>
    </location>
</feature>
<feature type="compositionally biased region" description="Polar residues" evidence="1">
    <location>
        <begin position="406"/>
        <end position="417"/>
    </location>
</feature>
<feature type="compositionally biased region" description="Low complexity" evidence="1">
    <location>
        <begin position="31"/>
        <end position="41"/>
    </location>
</feature>